<comment type="caution">
    <text evidence="2">The sequence shown here is derived from an EMBL/GenBank/DDBJ whole genome shotgun (WGS) entry which is preliminary data.</text>
</comment>
<dbReference type="InterPro" id="IPR051675">
    <property type="entry name" value="Endo/Exo/Phosphatase_dom_1"/>
</dbReference>
<dbReference type="Gene3D" id="1.10.150.320">
    <property type="entry name" value="Photosystem II 12 kDa extrinsic protein"/>
    <property type="match status" value="1"/>
</dbReference>
<feature type="transmembrane region" description="Helical" evidence="1">
    <location>
        <begin position="6"/>
        <end position="28"/>
    </location>
</feature>
<keyword evidence="1" id="KW-0812">Transmembrane</keyword>
<dbReference type="Pfam" id="PF12836">
    <property type="entry name" value="HHH_3"/>
    <property type="match status" value="1"/>
</dbReference>
<evidence type="ECO:0000313" key="3">
    <source>
        <dbReference type="Proteomes" id="UP000603434"/>
    </source>
</evidence>
<dbReference type="PANTHER" id="PTHR21180">
    <property type="entry name" value="ENDONUCLEASE/EXONUCLEASE/PHOSPHATASE FAMILY DOMAIN-CONTAINING PROTEIN 1"/>
    <property type="match status" value="1"/>
</dbReference>
<protein>
    <submittedName>
        <fullName evidence="2">Helix-hairpin-helix domain-containing protein</fullName>
    </submittedName>
</protein>
<dbReference type="SUPFAM" id="SSF47781">
    <property type="entry name" value="RuvA domain 2-like"/>
    <property type="match status" value="1"/>
</dbReference>
<dbReference type="InterPro" id="IPR010994">
    <property type="entry name" value="RuvA_2-like"/>
</dbReference>
<gene>
    <name evidence="2" type="ORF">H8E23_17125</name>
</gene>
<organism evidence="2 3">
    <name type="scientific">Candidatus Desulfatibia profunda</name>
    <dbReference type="NCBI Taxonomy" id="2841695"/>
    <lineage>
        <taxon>Bacteria</taxon>
        <taxon>Pseudomonadati</taxon>
        <taxon>Thermodesulfobacteriota</taxon>
        <taxon>Desulfobacteria</taxon>
        <taxon>Desulfobacterales</taxon>
        <taxon>Desulfobacterales incertae sedis</taxon>
        <taxon>Candidatus Desulfatibia</taxon>
    </lineage>
</organism>
<dbReference type="GO" id="GO:0015627">
    <property type="term" value="C:type II protein secretion system complex"/>
    <property type="evidence" value="ECO:0007669"/>
    <property type="project" value="TreeGrafter"/>
</dbReference>
<evidence type="ECO:0000256" key="1">
    <source>
        <dbReference type="SAM" id="Phobius"/>
    </source>
</evidence>
<dbReference type="AlphaFoldDB" id="A0A8J6NX51"/>
<dbReference type="EMBL" id="JACNJH010000255">
    <property type="protein sequence ID" value="MBC8363109.1"/>
    <property type="molecule type" value="Genomic_DNA"/>
</dbReference>
<dbReference type="GO" id="GO:0015628">
    <property type="term" value="P:protein secretion by the type II secretion system"/>
    <property type="evidence" value="ECO:0007669"/>
    <property type="project" value="TreeGrafter"/>
</dbReference>
<accession>A0A8J6NX51</accession>
<reference evidence="2 3" key="1">
    <citation type="submission" date="2020-08" db="EMBL/GenBank/DDBJ databases">
        <title>Bridging the membrane lipid divide: bacteria of the FCB group superphylum have the potential to synthesize archaeal ether lipids.</title>
        <authorList>
            <person name="Villanueva L."/>
            <person name="Von Meijenfeldt F.A.B."/>
            <person name="Westbye A.B."/>
            <person name="Yadav S."/>
            <person name="Hopmans E.C."/>
            <person name="Dutilh B.E."/>
            <person name="Sinninghe Damste J.S."/>
        </authorList>
    </citation>
    <scope>NUCLEOTIDE SEQUENCE [LARGE SCALE GENOMIC DNA]</scope>
    <source>
        <strain evidence="2">NIOZ-UU30</strain>
    </source>
</reference>
<proteinExistence type="predicted"/>
<evidence type="ECO:0000313" key="2">
    <source>
        <dbReference type="EMBL" id="MBC8363109.1"/>
    </source>
</evidence>
<sequence length="178" mass="20476">MDKDRLLVIFCTILFVVFVFGSISIGWCQGWPDIKVRLLPDDCFALIESDVGTRIRHCPHHDQNGRIDEEQLIYVLGTLDQETWLDPKCKIEAQKHLEKHYDRVRTKILKRGLRKSVSINRASLIELVALPQIGPVLAVKIVEYRNTHNLYITIDDIKKVDGIGLGIFNAIRHYISTD</sequence>
<keyword evidence="1" id="KW-0472">Membrane</keyword>
<dbReference type="Proteomes" id="UP000603434">
    <property type="component" value="Unassembled WGS sequence"/>
</dbReference>
<name>A0A8J6NX51_9BACT</name>
<dbReference type="PANTHER" id="PTHR21180:SF32">
    <property type="entry name" value="ENDONUCLEASE_EXONUCLEASE_PHOSPHATASE FAMILY DOMAIN-CONTAINING PROTEIN 1"/>
    <property type="match status" value="1"/>
</dbReference>
<keyword evidence="1" id="KW-1133">Transmembrane helix</keyword>